<dbReference type="EC" id="3.5.1.54" evidence="3"/>
<keyword evidence="4" id="KW-1185">Reference proteome</keyword>
<comment type="caution">
    <text evidence="3">The sequence shown here is derived from an EMBL/GenBank/DDBJ whole genome shotgun (WGS) entry which is preliminary data.</text>
</comment>
<dbReference type="RefSeq" id="WP_125006119.1">
    <property type="nucleotide sequence ID" value="NZ_RQXT01000063.1"/>
</dbReference>
<gene>
    <name evidence="3" type="primary">atzF</name>
    <name evidence="3" type="ORF">EH240_32140</name>
</gene>
<sequence>MSDIRFDIASLHAAYEAGTSIGEVIDTVHARVEAAGDPGIFIHLATRAEMLAAVAALGPFDPMAKPLWGIPFAVKDNIDVAGMPTTAACAEYAYTPDKDATVVARLKAAGALVVGKTNLDQFATGLVGVRTPWPIPRNAIDARLVPGGSSSGSAVATARGIVSFALGTDTAGSGRIPAGLNNIVGVKPTVGALSATGVVPACRTLDCVSVFALTVEDAYAVFSVAAARDAADPYSRDIAVKPLAARPPVLTVGIPAKADLKFFGDTAMQAGFEALLAMLSRLGCRLVEIPFGDFYATADLLYEGAWVAERYAAIRDFFEANEAALHPVTRRIIGGARNLSAADAFRGLYALQAYKARLAPVIASVDLFCVPTAPTHYTVDAVLADPIATNSRLGTYTNFVNLLDMCGIALPTGTRDDGLPMSVTLLAAAGRDGLVASIGRDLHAASGLALGATGWRQPSAEPVAGSDEDGTIELVVVGAHLSGMPLNGQLTNVGARFCRATWTSPSYKLYELAGQIPSKPGLVRVGSGGTAIEVEVWRLCADAFGRFVAAIPPPLSIGTIELDDGTSAKGFLAETAGLSAATDISAYGGWRSYVARANETRRQLEPSLQLTGGPRRIVERP</sequence>
<dbReference type="Gene3D" id="3.90.1300.10">
    <property type="entry name" value="Amidase signature (AS) domain"/>
    <property type="match status" value="1"/>
</dbReference>
<dbReference type="InterPro" id="IPR023631">
    <property type="entry name" value="Amidase_dom"/>
</dbReference>
<dbReference type="NCBIfam" id="NF006043">
    <property type="entry name" value="PRK08186.1"/>
    <property type="match status" value="1"/>
</dbReference>
<dbReference type="EMBL" id="RQXT01000063">
    <property type="protein sequence ID" value="RRH91175.1"/>
    <property type="molecule type" value="Genomic_DNA"/>
</dbReference>
<evidence type="ECO:0000313" key="4">
    <source>
        <dbReference type="Proteomes" id="UP000273786"/>
    </source>
</evidence>
<dbReference type="InterPro" id="IPR036928">
    <property type="entry name" value="AS_sf"/>
</dbReference>
<protein>
    <submittedName>
        <fullName evidence="3">Allophanate hydrolase</fullName>
        <ecNumber evidence="3">3.5.1.54</ecNumber>
    </submittedName>
</protein>
<dbReference type="PANTHER" id="PTHR11895:SF169">
    <property type="entry name" value="GLUTAMYL-TRNA(GLN) AMIDOTRANSFERASE"/>
    <property type="match status" value="1"/>
</dbReference>
<dbReference type="OrthoDB" id="9811471at2"/>
<reference evidence="3 4" key="1">
    <citation type="submission" date="2018-11" db="EMBL/GenBank/DDBJ databases">
        <title>the genome of Mesorhizobium tamadayense DSM 28320.</title>
        <authorList>
            <person name="Gao J."/>
        </authorList>
    </citation>
    <scope>NUCLEOTIDE SEQUENCE [LARGE SCALE GENOMIC DNA]</scope>
    <source>
        <strain evidence="3 4">DSM 28320</strain>
    </source>
</reference>
<dbReference type="SUPFAM" id="SSF75304">
    <property type="entry name" value="Amidase signature (AS) enzymes"/>
    <property type="match status" value="1"/>
</dbReference>
<dbReference type="Proteomes" id="UP000273786">
    <property type="component" value="Unassembled WGS sequence"/>
</dbReference>
<dbReference type="Pfam" id="PF01425">
    <property type="entry name" value="Amidase"/>
    <property type="match status" value="1"/>
</dbReference>
<dbReference type="InterPro" id="IPR053844">
    <property type="entry name" value="AH_C"/>
</dbReference>
<feature type="domain" description="Allophanate hydrolase C-terminal" evidence="2">
    <location>
        <begin position="472"/>
        <end position="595"/>
    </location>
</feature>
<evidence type="ECO:0000313" key="3">
    <source>
        <dbReference type="EMBL" id="RRH91175.1"/>
    </source>
</evidence>
<dbReference type="Gene3D" id="3.10.490.10">
    <property type="entry name" value="Gamma-glutamyl cyclotransferase-like"/>
    <property type="match status" value="1"/>
</dbReference>
<accession>A0A3P3EXY9</accession>
<organism evidence="3 4">
    <name type="scientific">Mesorhizobium tamadayense</name>
    <dbReference type="NCBI Taxonomy" id="425306"/>
    <lineage>
        <taxon>Bacteria</taxon>
        <taxon>Pseudomonadati</taxon>
        <taxon>Pseudomonadota</taxon>
        <taxon>Alphaproteobacteria</taxon>
        <taxon>Hyphomicrobiales</taxon>
        <taxon>Phyllobacteriaceae</taxon>
        <taxon>Mesorhizobium</taxon>
    </lineage>
</organism>
<dbReference type="GO" id="GO:0004039">
    <property type="term" value="F:allophanate hydrolase activity"/>
    <property type="evidence" value="ECO:0007669"/>
    <property type="project" value="UniProtKB-EC"/>
</dbReference>
<dbReference type="Gene3D" id="1.20.58.1700">
    <property type="match status" value="1"/>
</dbReference>
<dbReference type="NCBIfam" id="TIGR02713">
    <property type="entry name" value="allophanate_hyd"/>
    <property type="match status" value="1"/>
</dbReference>
<dbReference type="InterPro" id="IPR014085">
    <property type="entry name" value="Allophanate_hydrolase"/>
</dbReference>
<feature type="domain" description="Amidase" evidence="1">
    <location>
        <begin position="62"/>
        <end position="435"/>
    </location>
</feature>
<evidence type="ECO:0000259" key="1">
    <source>
        <dbReference type="Pfam" id="PF01425"/>
    </source>
</evidence>
<name>A0A3P3EXY9_9HYPH</name>
<dbReference type="PANTHER" id="PTHR11895">
    <property type="entry name" value="TRANSAMIDASE"/>
    <property type="match status" value="1"/>
</dbReference>
<dbReference type="InterPro" id="IPR000120">
    <property type="entry name" value="Amidase"/>
</dbReference>
<proteinExistence type="predicted"/>
<keyword evidence="3" id="KW-0378">Hydrolase</keyword>
<dbReference type="AlphaFoldDB" id="A0A3P3EXY9"/>
<dbReference type="Pfam" id="PF21986">
    <property type="entry name" value="AH_C"/>
    <property type="match status" value="1"/>
</dbReference>
<evidence type="ECO:0000259" key="2">
    <source>
        <dbReference type="Pfam" id="PF21986"/>
    </source>
</evidence>